<evidence type="ECO:0000259" key="5">
    <source>
        <dbReference type="Pfam" id="PF13947"/>
    </source>
</evidence>
<dbReference type="PANTHER" id="PTHR33138:SF30">
    <property type="entry name" value="LEAF RUST 10 DISEASE-RESISTANCE LOCUS RECEPTOR-LIKE PROTEIN KINASE-LIKE 2.7"/>
    <property type="match status" value="1"/>
</dbReference>
<comment type="subcellular location">
    <subcellularLocation>
        <location evidence="1">Membrane</location>
        <topology evidence="1">Single-pass membrane protein</topology>
    </subcellularLocation>
</comment>
<dbReference type="Pfam" id="PF13947">
    <property type="entry name" value="GUB_WAK_bind"/>
    <property type="match status" value="1"/>
</dbReference>
<gene>
    <name evidence="6" type="ORF">C3L33_11413</name>
</gene>
<evidence type="ECO:0000256" key="4">
    <source>
        <dbReference type="SAM" id="SignalP"/>
    </source>
</evidence>
<dbReference type="AlphaFoldDB" id="A0A6A4LK02"/>
<dbReference type="PANTHER" id="PTHR33138">
    <property type="entry name" value="OS01G0690200 PROTEIN"/>
    <property type="match status" value="1"/>
</dbReference>
<sequence length="286" mass="32071">MSTSKRLLSDVYKTHALLLALALFLGNCNAQTSPICDRPSSPCGNIPIRHPFRLKGDPENCGIKKYELECERNRLVLYLFHSAKYYVHAINYNNYTIRVVDAGLQRGNCSSRPLYSISYDSYDNLQNGETYSLNYSIPSDIAEALWVSCEKPVKRRPLYTDSKTSPSSCIAKATPPPSSLSSGEKRPYSYFLFGTNLRASDVEDQCKLDEIVMITLRLPADKSEANISFSDFHSKLEYGFELSWPSFLCEQCQGPGEYCSIGFLNASDVTCYKYCHGALVLSIQCA</sequence>
<proteinExistence type="predicted"/>
<dbReference type="EMBL" id="QEFC01001590">
    <property type="protein sequence ID" value="KAE9456684.1"/>
    <property type="molecule type" value="Genomic_DNA"/>
</dbReference>
<evidence type="ECO:0000256" key="2">
    <source>
        <dbReference type="ARBA" id="ARBA00022729"/>
    </source>
</evidence>
<feature type="signal peptide" evidence="4">
    <location>
        <begin position="1"/>
        <end position="30"/>
    </location>
</feature>
<accession>A0A6A4LK02</accession>
<protein>
    <recommendedName>
        <fullName evidence="5">Wall-associated receptor kinase galacturonan-binding domain-containing protein</fullName>
    </recommendedName>
</protein>
<dbReference type="InterPro" id="IPR025287">
    <property type="entry name" value="WAK_GUB"/>
</dbReference>
<feature type="domain" description="Wall-associated receptor kinase galacturonan-binding" evidence="5">
    <location>
        <begin position="38"/>
        <end position="101"/>
    </location>
</feature>
<dbReference type="GO" id="GO:0016020">
    <property type="term" value="C:membrane"/>
    <property type="evidence" value="ECO:0007669"/>
    <property type="project" value="UniProtKB-SubCell"/>
</dbReference>
<dbReference type="GO" id="GO:0030247">
    <property type="term" value="F:polysaccharide binding"/>
    <property type="evidence" value="ECO:0007669"/>
    <property type="project" value="InterPro"/>
</dbReference>
<feature type="non-terminal residue" evidence="6">
    <location>
        <position position="1"/>
    </location>
</feature>
<evidence type="ECO:0000313" key="6">
    <source>
        <dbReference type="EMBL" id="KAE9456684.1"/>
    </source>
</evidence>
<feature type="chain" id="PRO_5025481950" description="Wall-associated receptor kinase galacturonan-binding domain-containing protein" evidence="4">
    <location>
        <begin position="31"/>
        <end position="286"/>
    </location>
</feature>
<keyword evidence="2 4" id="KW-0732">Signal</keyword>
<comment type="caution">
    <text evidence="6">The sequence shown here is derived from an EMBL/GenBank/DDBJ whole genome shotgun (WGS) entry which is preliminary data.</text>
</comment>
<name>A0A6A4LK02_9ERIC</name>
<feature type="region of interest" description="Disordered" evidence="3">
    <location>
        <begin position="161"/>
        <end position="183"/>
    </location>
</feature>
<organism evidence="6">
    <name type="scientific">Rhododendron williamsianum</name>
    <dbReference type="NCBI Taxonomy" id="262921"/>
    <lineage>
        <taxon>Eukaryota</taxon>
        <taxon>Viridiplantae</taxon>
        <taxon>Streptophyta</taxon>
        <taxon>Embryophyta</taxon>
        <taxon>Tracheophyta</taxon>
        <taxon>Spermatophyta</taxon>
        <taxon>Magnoliopsida</taxon>
        <taxon>eudicotyledons</taxon>
        <taxon>Gunneridae</taxon>
        <taxon>Pentapetalae</taxon>
        <taxon>asterids</taxon>
        <taxon>Ericales</taxon>
        <taxon>Ericaceae</taxon>
        <taxon>Ericoideae</taxon>
        <taxon>Rhodoreae</taxon>
        <taxon>Rhododendron</taxon>
    </lineage>
</organism>
<reference evidence="6" key="1">
    <citation type="journal article" date="2019" name="Genome Biol. Evol.">
        <title>The Rhododendron genome and chromosomal organization provide insight into shared whole-genome duplications across the heath family (Ericaceae).</title>
        <authorList>
            <person name="Soza V.L."/>
            <person name="Lindsley D."/>
            <person name="Waalkes A."/>
            <person name="Ramage E."/>
            <person name="Patwardhan R.P."/>
            <person name="Burton J.N."/>
            <person name="Adey A."/>
            <person name="Kumar A."/>
            <person name="Qiu R."/>
            <person name="Shendure J."/>
            <person name="Hall B."/>
        </authorList>
    </citation>
    <scope>NUCLEOTIDE SEQUENCE</scope>
    <source>
        <strain evidence="6">RSF 1966-606</strain>
    </source>
</reference>
<evidence type="ECO:0000256" key="3">
    <source>
        <dbReference type="SAM" id="MobiDB-lite"/>
    </source>
</evidence>
<evidence type="ECO:0000256" key="1">
    <source>
        <dbReference type="ARBA" id="ARBA00004167"/>
    </source>
</evidence>
<dbReference type="OrthoDB" id="1146903at2759"/>